<protein>
    <submittedName>
        <fullName evidence="2">Uncharacterized protein</fullName>
    </submittedName>
</protein>
<evidence type="ECO:0000313" key="2">
    <source>
        <dbReference type="WBParaSite" id="nRc.2.0.1.t13194-RA"/>
    </source>
</evidence>
<name>A0A915IHB0_ROMCU</name>
<keyword evidence="1" id="KW-1185">Reference proteome</keyword>
<sequence>MAIGSLTPTLDTDCASGSNIGCKARHHHYSGHDEVEKIGCEIVRSKIGILGQMCGGYNVKFGFSECWARTWVHETFHNFQRKFKSGKQLSSFITIIS</sequence>
<evidence type="ECO:0000313" key="1">
    <source>
        <dbReference type="Proteomes" id="UP000887565"/>
    </source>
</evidence>
<reference evidence="2" key="1">
    <citation type="submission" date="2022-11" db="UniProtKB">
        <authorList>
            <consortium name="WormBaseParasite"/>
        </authorList>
    </citation>
    <scope>IDENTIFICATION</scope>
</reference>
<accession>A0A915IHB0</accession>
<dbReference type="AlphaFoldDB" id="A0A915IHB0"/>
<dbReference type="WBParaSite" id="nRc.2.0.1.t13194-RA">
    <property type="protein sequence ID" value="nRc.2.0.1.t13194-RA"/>
    <property type="gene ID" value="nRc.2.0.1.g13194"/>
</dbReference>
<dbReference type="Proteomes" id="UP000887565">
    <property type="component" value="Unplaced"/>
</dbReference>
<organism evidence="1 2">
    <name type="scientific">Romanomermis culicivorax</name>
    <name type="common">Nematode worm</name>
    <dbReference type="NCBI Taxonomy" id="13658"/>
    <lineage>
        <taxon>Eukaryota</taxon>
        <taxon>Metazoa</taxon>
        <taxon>Ecdysozoa</taxon>
        <taxon>Nematoda</taxon>
        <taxon>Enoplea</taxon>
        <taxon>Dorylaimia</taxon>
        <taxon>Mermithida</taxon>
        <taxon>Mermithoidea</taxon>
        <taxon>Mermithidae</taxon>
        <taxon>Romanomermis</taxon>
    </lineage>
</organism>
<proteinExistence type="predicted"/>